<dbReference type="InterPro" id="IPR017854">
    <property type="entry name" value="Metalthion_dom_sf"/>
</dbReference>
<evidence type="ECO:0000313" key="4">
    <source>
        <dbReference type="EMBL" id="KPZ09383.1"/>
    </source>
</evidence>
<dbReference type="InterPro" id="IPR000518">
    <property type="entry name" value="Metalthion_fam14_prok"/>
</dbReference>
<name>A0A0Q0G870_PSESX</name>
<feature type="region of interest" description="Disordered" evidence="3">
    <location>
        <begin position="64"/>
        <end position="84"/>
    </location>
</feature>
<dbReference type="RefSeq" id="WP_003318978.1">
    <property type="nucleotide sequence ID" value="NZ_LJRI01000218.1"/>
</dbReference>
<organism evidence="4 5">
    <name type="scientific">Pseudomonas syringae pv. spinaceae</name>
    <dbReference type="NCBI Taxonomy" id="264459"/>
    <lineage>
        <taxon>Bacteria</taxon>
        <taxon>Pseudomonadati</taxon>
        <taxon>Pseudomonadota</taxon>
        <taxon>Gammaproteobacteria</taxon>
        <taxon>Pseudomonadales</taxon>
        <taxon>Pseudomonadaceae</taxon>
        <taxon>Pseudomonas</taxon>
        <taxon>Pseudomonas syringae</taxon>
    </lineage>
</organism>
<gene>
    <name evidence="4" type="ORF">ALO94_03953</name>
</gene>
<dbReference type="PATRIC" id="fig|264459.3.peg.6208"/>
<proteinExistence type="predicted"/>
<dbReference type="GO" id="GO:0046872">
    <property type="term" value="F:metal ion binding"/>
    <property type="evidence" value="ECO:0007669"/>
    <property type="project" value="UniProtKB-KW"/>
</dbReference>
<evidence type="ECO:0000313" key="5">
    <source>
        <dbReference type="Proteomes" id="UP000050384"/>
    </source>
</evidence>
<evidence type="ECO:0000256" key="1">
    <source>
        <dbReference type="ARBA" id="ARBA00022723"/>
    </source>
</evidence>
<evidence type="ECO:0000256" key="2">
    <source>
        <dbReference type="ARBA" id="ARBA00022851"/>
    </source>
</evidence>
<sequence length="84" mass="9029">MSSTAQYNQCACTACNCQASGDYQRDGKSYCSQSCADRHPQGQPCPSDDCHCESGVTVDKRDISDSQLDEAVEETFPASDPISP</sequence>
<protein>
    <submittedName>
        <fullName evidence="4">Putative metallothionein</fullName>
    </submittedName>
</protein>
<dbReference type="Gene3D" id="2.30.170.10">
    <property type="match status" value="1"/>
</dbReference>
<dbReference type="AlphaFoldDB" id="A0A0Q0G870"/>
<keyword evidence="2" id="KW-0480">Metal-thiolate cluster</keyword>
<dbReference type="SUPFAM" id="SSF57868">
    <property type="entry name" value="Metallothionein"/>
    <property type="match status" value="1"/>
</dbReference>
<accession>A0A0Q0G870</accession>
<dbReference type="EMBL" id="LJRI01000218">
    <property type="protein sequence ID" value="KPZ09383.1"/>
    <property type="molecule type" value="Genomic_DNA"/>
</dbReference>
<evidence type="ECO:0000256" key="3">
    <source>
        <dbReference type="SAM" id="MobiDB-lite"/>
    </source>
</evidence>
<reference evidence="4 5" key="1">
    <citation type="submission" date="2015-09" db="EMBL/GenBank/DDBJ databases">
        <title>Genome announcement of multiple Pseudomonas syringae strains.</title>
        <authorList>
            <person name="Thakur S."/>
            <person name="Wang P.W."/>
            <person name="Gong Y."/>
            <person name="Weir B.S."/>
            <person name="Guttman D.S."/>
        </authorList>
    </citation>
    <scope>NUCLEOTIDE SEQUENCE [LARGE SCALE GENOMIC DNA]</scope>
    <source>
        <strain evidence="4 5">ICMP16929</strain>
    </source>
</reference>
<keyword evidence="1" id="KW-0479">Metal-binding</keyword>
<dbReference type="Pfam" id="PF02069">
    <property type="entry name" value="Metallothio_Pro"/>
    <property type="match status" value="1"/>
</dbReference>
<comment type="caution">
    <text evidence="4">The sequence shown here is derived from an EMBL/GenBank/DDBJ whole genome shotgun (WGS) entry which is preliminary data.</text>
</comment>
<dbReference type="Proteomes" id="UP000050384">
    <property type="component" value="Unassembled WGS sequence"/>
</dbReference>